<evidence type="ECO:0000313" key="3">
    <source>
        <dbReference type="Proteomes" id="UP000234333"/>
    </source>
</evidence>
<protein>
    <submittedName>
        <fullName evidence="2">Uncharacterized protein</fullName>
    </submittedName>
</protein>
<keyword evidence="1" id="KW-0812">Transmembrane</keyword>
<organism evidence="2 3">
    <name type="scientific">Brevibacterium casei CIP 102111</name>
    <dbReference type="NCBI Taxonomy" id="1255625"/>
    <lineage>
        <taxon>Bacteria</taxon>
        <taxon>Bacillati</taxon>
        <taxon>Actinomycetota</taxon>
        <taxon>Actinomycetes</taxon>
        <taxon>Micrococcales</taxon>
        <taxon>Brevibacteriaceae</taxon>
        <taxon>Brevibacterium</taxon>
    </lineage>
</organism>
<gene>
    <name evidence="2" type="ORF">BC102111_00192</name>
</gene>
<feature type="transmembrane region" description="Helical" evidence="1">
    <location>
        <begin position="41"/>
        <end position="59"/>
    </location>
</feature>
<keyword evidence="1" id="KW-1133">Transmembrane helix</keyword>
<feature type="transmembrane region" description="Helical" evidence="1">
    <location>
        <begin position="94"/>
        <end position="115"/>
    </location>
</feature>
<feature type="transmembrane region" description="Helical" evidence="1">
    <location>
        <begin position="71"/>
        <end position="88"/>
    </location>
</feature>
<dbReference type="EMBL" id="FXZC01000001">
    <property type="protein sequence ID" value="SMX63733.1"/>
    <property type="molecule type" value="Genomic_DNA"/>
</dbReference>
<dbReference type="Proteomes" id="UP000234333">
    <property type="component" value="Unassembled WGS sequence"/>
</dbReference>
<sequence length="126" mass="13331">MRFGLCGWFALSLIGTVVVLLPDQGARVLSLSNDHGPSASDSIGVIVLLVGWLCLLVPLLRARRLVPKPRLVLMAFCAGLVVTAWSVLLDAGLWWILGVTLAAGVQVAAASAVAWPRQSEFERAAG</sequence>
<accession>A0A2H1HLB7</accession>
<reference evidence="2 3" key="1">
    <citation type="submission" date="2017-03" db="EMBL/GenBank/DDBJ databases">
        <authorList>
            <person name="Afonso C.L."/>
            <person name="Miller P.J."/>
            <person name="Scott M.A."/>
            <person name="Spackman E."/>
            <person name="Goraichik I."/>
            <person name="Dimitrov K.M."/>
            <person name="Suarez D.L."/>
            <person name="Swayne D.E."/>
        </authorList>
    </citation>
    <scope>NUCLEOTIDE SEQUENCE [LARGE SCALE GENOMIC DNA]</scope>
    <source>
        <strain evidence="2 3">CIP 102111</strain>
    </source>
</reference>
<keyword evidence="1" id="KW-0472">Membrane</keyword>
<dbReference type="RefSeq" id="WP_146001378.1">
    <property type="nucleotide sequence ID" value="NZ_FXZC01000001.1"/>
</dbReference>
<proteinExistence type="predicted"/>
<dbReference type="AlphaFoldDB" id="A0A2H1HLB7"/>
<evidence type="ECO:0000313" key="2">
    <source>
        <dbReference type="EMBL" id="SMX63733.1"/>
    </source>
</evidence>
<evidence type="ECO:0000256" key="1">
    <source>
        <dbReference type="SAM" id="Phobius"/>
    </source>
</evidence>
<name>A0A2H1HLB7_9MICO</name>
<dbReference type="GeneID" id="99774388"/>